<keyword evidence="3" id="KW-1185">Reference proteome</keyword>
<evidence type="ECO:0000313" key="3">
    <source>
        <dbReference type="Proteomes" id="UP001152622"/>
    </source>
</evidence>
<sequence length="92" mass="9421">MNTEAIVGATSSSSVVQLSCSPPIGERQSLEAWSSPAMVSPRLRSDGPPASSEGPHLTPGLTSHLATELSSCLWDGGRRGNCSGSSLLSDPL</sequence>
<name>A0A9Q1J1K8_SYNKA</name>
<accession>A0A9Q1J1K8</accession>
<protein>
    <submittedName>
        <fullName evidence="2">Uncharacterized protein</fullName>
    </submittedName>
</protein>
<reference evidence="2" key="1">
    <citation type="journal article" date="2023" name="Science">
        <title>Genome structures resolve the early diversification of teleost fishes.</title>
        <authorList>
            <person name="Parey E."/>
            <person name="Louis A."/>
            <person name="Montfort J."/>
            <person name="Bouchez O."/>
            <person name="Roques C."/>
            <person name="Iampietro C."/>
            <person name="Lluch J."/>
            <person name="Castinel A."/>
            <person name="Donnadieu C."/>
            <person name="Desvignes T."/>
            <person name="Floi Bucao C."/>
            <person name="Jouanno E."/>
            <person name="Wen M."/>
            <person name="Mejri S."/>
            <person name="Dirks R."/>
            <person name="Jansen H."/>
            <person name="Henkel C."/>
            <person name="Chen W.J."/>
            <person name="Zahm M."/>
            <person name="Cabau C."/>
            <person name="Klopp C."/>
            <person name="Thompson A.W."/>
            <person name="Robinson-Rechavi M."/>
            <person name="Braasch I."/>
            <person name="Lecointre G."/>
            <person name="Bobe J."/>
            <person name="Postlethwait J.H."/>
            <person name="Berthelot C."/>
            <person name="Roest Crollius H."/>
            <person name="Guiguen Y."/>
        </authorList>
    </citation>
    <scope>NUCLEOTIDE SEQUENCE</scope>
    <source>
        <strain evidence="2">WJC10195</strain>
    </source>
</reference>
<dbReference type="Proteomes" id="UP001152622">
    <property type="component" value="Chromosome 4"/>
</dbReference>
<dbReference type="EMBL" id="JAINUF010000004">
    <property type="protein sequence ID" value="KAJ8364667.1"/>
    <property type="molecule type" value="Genomic_DNA"/>
</dbReference>
<gene>
    <name evidence="2" type="ORF">SKAU_G00134980</name>
</gene>
<feature type="region of interest" description="Disordered" evidence="1">
    <location>
        <begin position="29"/>
        <end position="62"/>
    </location>
</feature>
<dbReference type="AlphaFoldDB" id="A0A9Q1J1K8"/>
<comment type="caution">
    <text evidence="2">The sequence shown here is derived from an EMBL/GenBank/DDBJ whole genome shotgun (WGS) entry which is preliminary data.</text>
</comment>
<organism evidence="2 3">
    <name type="scientific">Synaphobranchus kaupii</name>
    <name type="common">Kaup's arrowtooth eel</name>
    <dbReference type="NCBI Taxonomy" id="118154"/>
    <lineage>
        <taxon>Eukaryota</taxon>
        <taxon>Metazoa</taxon>
        <taxon>Chordata</taxon>
        <taxon>Craniata</taxon>
        <taxon>Vertebrata</taxon>
        <taxon>Euteleostomi</taxon>
        <taxon>Actinopterygii</taxon>
        <taxon>Neopterygii</taxon>
        <taxon>Teleostei</taxon>
        <taxon>Anguilliformes</taxon>
        <taxon>Synaphobranchidae</taxon>
        <taxon>Synaphobranchus</taxon>
    </lineage>
</organism>
<proteinExistence type="predicted"/>
<evidence type="ECO:0000256" key="1">
    <source>
        <dbReference type="SAM" id="MobiDB-lite"/>
    </source>
</evidence>
<evidence type="ECO:0000313" key="2">
    <source>
        <dbReference type="EMBL" id="KAJ8364667.1"/>
    </source>
</evidence>